<dbReference type="SUPFAM" id="SSF50044">
    <property type="entry name" value="SH3-domain"/>
    <property type="match status" value="1"/>
</dbReference>
<evidence type="ECO:0000256" key="6">
    <source>
        <dbReference type="ARBA" id="ARBA00022840"/>
    </source>
</evidence>
<dbReference type="Gene3D" id="1.10.510.10">
    <property type="entry name" value="Transferase(Phosphotransferase) domain 1"/>
    <property type="match status" value="1"/>
</dbReference>
<evidence type="ECO:0000256" key="4">
    <source>
        <dbReference type="ARBA" id="ARBA00022741"/>
    </source>
</evidence>
<feature type="region of interest" description="Disordered" evidence="9">
    <location>
        <begin position="60"/>
        <end position="94"/>
    </location>
</feature>
<dbReference type="PANTHER" id="PTHR43671:SF13">
    <property type="entry name" value="SERINE_THREONINE-PROTEIN KINASE NEK2"/>
    <property type="match status" value="1"/>
</dbReference>
<dbReference type="Proteomes" id="UP000324800">
    <property type="component" value="Unassembled WGS sequence"/>
</dbReference>
<dbReference type="PROSITE" id="PS50002">
    <property type="entry name" value="SH3"/>
    <property type="match status" value="1"/>
</dbReference>
<comment type="caution">
    <text evidence="12">The sequence shown here is derived from an EMBL/GenBank/DDBJ whole genome shotgun (WGS) entry which is preliminary data.</text>
</comment>
<evidence type="ECO:0000259" key="11">
    <source>
        <dbReference type="PROSITE" id="PS50011"/>
    </source>
</evidence>
<evidence type="ECO:0000256" key="2">
    <source>
        <dbReference type="ARBA" id="ARBA00022443"/>
    </source>
</evidence>
<dbReference type="OrthoDB" id="4062651at2759"/>
<dbReference type="EC" id="2.7.11.1" evidence="1"/>
<evidence type="ECO:0000256" key="5">
    <source>
        <dbReference type="ARBA" id="ARBA00022777"/>
    </source>
</evidence>
<protein>
    <recommendedName>
        <fullName evidence="1">non-specific serine/threonine protein kinase</fullName>
        <ecNumber evidence="1">2.7.11.1</ecNumber>
    </recommendedName>
</protein>
<evidence type="ECO:0000256" key="1">
    <source>
        <dbReference type="ARBA" id="ARBA00012513"/>
    </source>
</evidence>
<dbReference type="Gene3D" id="2.30.30.40">
    <property type="entry name" value="SH3 Domains"/>
    <property type="match status" value="1"/>
</dbReference>
<evidence type="ECO:0000313" key="13">
    <source>
        <dbReference type="Proteomes" id="UP000324800"/>
    </source>
</evidence>
<keyword evidence="4" id="KW-0547">Nucleotide-binding</keyword>
<feature type="non-terminal residue" evidence="12">
    <location>
        <position position="725"/>
    </location>
</feature>
<gene>
    <name evidence="12" type="ORF">EZS28_031859</name>
</gene>
<evidence type="ECO:0000256" key="9">
    <source>
        <dbReference type="SAM" id="MobiDB-lite"/>
    </source>
</evidence>
<feature type="domain" description="Protein kinase" evidence="11">
    <location>
        <begin position="144"/>
        <end position="400"/>
    </location>
</feature>
<dbReference type="InterPro" id="IPR016024">
    <property type="entry name" value="ARM-type_fold"/>
</dbReference>
<dbReference type="SMART" id="SM00220">
    <property type="entry name" value="S_TKc"/>
    <property type="match status" value="1"/>
</dbReference>
<evidence type="ECO:0000259" key="10">
    <source>
        <dbReference type="PROSITE" id="PS50002"/>
    </source>
</evidence>
<keyword evidence="8" id="KW-0175">Coiled coil</keyword>
<keyword evidence="2 7" id="KW-0728">SH3 domain</keyword>
<dbReference type="SUPFAM" id="SSF48371">
    <property type="entry name" value="ARM repeat"/>
    <property type="match status" value="1"/>
</dbReference>
<name>A0A5J4UR05_9EUKA</name>
<dbReference type="SUPFAM" id="SSF56112">
    <property type="entry name" value="Protein kinase-like (PK-like)"/>
    <property type="match status" value="1"/>
</dbReference>
<evidence type="ECO:0000256" key="3">
    <source>
        <dbReference type="ARBA" id="ARBA00022679"/>
    </source>
</evidence>
<keyword evidence="6" id="KW-0067">ATP-binding</keyword>
<keyword evidence="5 12" id="KW-0418">Kinase</keyword>
<accession>A0A5J4UR05</accession>
<organism evidence="12 13">
    <name type="scientific">Streblomastix strix</name>
    <dbReference type="NCBI Taxonomy" id="222440"/>
    <lineage>
        <taxon>Eukaryota</taxon>
        <taxon>Metamonada</taxon>
        <taxon>Preaxostyla</taxon>
        <taxon>Oxymonadida</taxon>
        <taxon>Streblomastigidae</taxon>
        <taxon>Streblomastix</taxon>
    </lineage>
</organism>
<dbReference type="PROSITE" id="PS50011">
    <property type="entry name" value="PROTEIN_KINASE_DOM"/>
    <property type="match status" value="1"/>
</dbReference>
<reference evidence="12 13" key="1">
    <citation type="submission" date="2019-03" db="EMBL/GenBank/DDBJ databases">
        <title>Single cell metagenomics reveals metabolic interactions within the superorganism composed of flagellate Streblomastix strix and complex community of Bacteroidetes bacteria on its surface.</title>
        <authorList>
            <person name="Treitli S.C."/>
            <person name="Kolisko M."/>
            <person name="Husnik F."/>
            <person name="Keeling P."/>
            <person name="Hampl V."/>
        </authorList>
    </citation>
    <scope>NUCLEOTIDE SEQUENCE [LARGE SCALE GENOMIC DNA]</scope>
    <source>
        <strain evidence="12">ST1C</strain>
    </source>
</reference>
<dbReference type="EMBL" id="SNRW01013449">
    <property type="protein sequence ID" value="KAA6372614.1"/>
    <property type="molecule type" value="Genomic_DNA"/>
</dbReference>
<dbReference type="GO" id="GO:0004674">
    <property type="term" value="F:protein serine/threonine kinase activity"/>
    <property type="evidence" value="ECO:0007669"/>
    <property type="project" value="UniProtKB-EC"/>
</dbReference>
<proteinExistence type="predicted"/>
<dbReference type="InterPro" id="IPR036028">
    <property type="entry name" value="SH3-like_dom_sf"/>
</dbReference>
<dbReference type="AlphaFoldDB" id="A0A5J4UR05"/>
<dbReference type="InterPro" id="IPR008271">
    <property type="entry name" value="Ser/Thr_kinase_AS"/>
</dbReference>
<keyword evidence="3" id="KW-0808">Transferase</keyword>
<feature type="coiled-coil region" evidence="8">
    <location>
        <begin position="396"/>
        <end position="518"/>
    </location>
</feature>
<dbReference type="InterPro" id="IPR001452">
    <property type="entry name" value="SH3_domain"/>
</dbReference>
<evidence type="ECO:0000313" key="12">
    <source>
        <dbReference type="EMBL" id="KAA6372614.1"/>
    </source>
</evidence>
<evidence type="ECO:0000256" key="8">
    <source>
        <dbReference type="SAM" id="Coils"/>
    </source>
</evidence>
<dbReference type="SMART" id="SM00326">
    <property type="entry name" value="SH3"/>
    <property type="match status" value="1"/>
</dbReference>
<feature type="domain" description="SH3" evidence="10">
    <location>
        <begin position="3"/>
        <end position="63"/>
    </location>
</feature>
<dbReference type="InterPro" id="IPR050660">
    <property type="entry name" value="NEK_Ser/Thr_kinase"/>
</dbReference>
<dbReference type="GO" id="GO:0005524">
    <property type="term" value="F:ATP binding"/>
    <property type="evidence" value="ECO:0007669"/>
    <property type="project" value="UniProtKB-KW"/>
</dbReference>
<dbReference type="InterPro" id="IPR011009">
    <property type="entry name" value="Kinase-like_dom_sf"/>
</dbReference>
<evidence type="ECO:0000256" key="7">
    <source>
        <dbReference type="PROSITE-ProRule" id="PRU00192"/>
    </source>
</evidence>
<dbReference type="PROSITE" id="PS00108">
    <property type="entry name" value="PROTEIN_KINASE_ST"/>
    <property type="match status" value="1"/>
</dbReference>
<dbReference type="Pfam" id="PF00069">
    <property type="entry name" value="Pkinase"/>
    <property type="match status" value="1"/>
</dbReference>
<dbReference type="PANTHER" id="PTHR43671">
    <property type="entry name" value="SERINE/THREONINE-PROTEIN KINASE NEK"/>
    <property type="match status" value="1"/>
</dbReference>
<dbReference type="InterPro" id="IPR000719">
    <property type="entry name" value="Prot_kinase_dom"/>
</dbReference>
<sequence>MATGGELFEVLYEYTGREGDSQFLPVAKGDIVRVIKKEDAYFIVEKDGTTGKVPKRKLQACSEAASAKKDQANPTSQQHDPKYPKMPNLSMPPILSPQELQEINRPTTSRRRFGSNLKEISPSSNSGTGVALYKIAKPHKYEDFQIIRELSRGAFGRVLVVRLKESPEIVLVMKRVPYFNDKDRKAADEEVSMLKLAGSKYTVNYVESFTFDVDLCIVMEYCDGGNLREMILKTKTLTVKERKNICYNIFYQVLMGLKHLHSLDIVHRDLKPENVFLDKDGNAKTGDFGLALKMESKSQVYAAGTQNYQPSEAHTQNKMTDKSDVWSLGVIITELLTGIHPFEGRTMDVTIANIKSGKYRPLPDFVQGDLKDMIISMINTDPSKRPSASLLLDSDMMQLLAKIETEKEEKLQIIEEKQKEKKRADDSETKTRVANIKIRTVEERAHKAEQEKNDANEKIRVNEEKIRLLEQQKNEINQKTLKTEEKLNQSEQAKKEADKKAEEDKIKFEAEIKKLNEQLTQTRLPCPILKKIGEDLKKPVAGTDEQKKEILQFQENDSKLISRTFEPKQEDEIKKRVIESGIVEGFISIFEKQELSTIVRASSQAFIRLLIDSSDEVKLLVKQLKPFPGLFRLFDHTERLVLCDAIGSIYLILVAGATSSSEDQPHPHFDVVQACDGVKKIYSQFQNKQEEYEKDRAAFCIGYLYRARECTDVVMLKDIFTYLKT</sequence>